<proteinExistence type="predicted"/>
<dbReference type="EMBL" id="AY350745">
    <property type="protein sequence ID" value="AAR13707.1"/>
    <property type="molecule type" value="Genomic_DNA"/>
</dbReference>
<protein>
    <submittedName>
        <fullName evidence="1">RepA</fullName>
    </submittedName>
</protein>
<organism evidence="1">
    <name type="scientific">Clostridioides difficile</name>
    <name type="common">Peptoclostridium difficile</name>
    <dbReference type="NCBI Taxonomy" id="1496"/>
    <lineage>
        <taxon>Bacteria</taxon>
        <taxon>Bacillati</taxon>
        <taxon>Bacillota</taxon>
        <taxon>Clostridia</taxon>
        <taxon>Peptostreptococcales</taxon>
        <taxon>Peptostreptococcaceae</taxon>
        <taxon>Clostridioides</taxon>
    </lineage>
</organism>
<reference evidence="2" key="5">
    <citation type="submission" date="2021-06" db="EMBL/GenBank/DDBJ databases">
        <authorList>
            <consortium name="NCBI Pathogen Detection Project"/>
        </authorList>
    </citation>
    <scope>NUCLEOTIDE SEQUENCE</scope>
    <source>
        <strain evidence="2">HN1000</strain>
    </source>
</reference>
<dbReference type="RefSeq" id="WP_011161239.1">
    <property type="nucleotide sequence ID" value="NC_005326.1"/>
</dbReference>
<dbReference type="EMBL" id="DAEPXK010000096">
    <property type="protein sequence ID" value="HBH1544549.1"/>
    <property type="molecule type" value="Genomic_DNA"/>
</dbReference>
<keyword evidence="1" id="KW-0614">Plasmid</keyword>
<name>Q6V590_CLODI</name>
<reference evidence="1" key="3">
    <citation type="journal article" date="2004" name="Anaerobe">
        <title>The development of Clostridium difficile genetic systems.</title>
        <authorList>
            <person name="Minton N."/>
            <person name="Carter G."/>
            <person name="Herbert M."/>
            <person name="O'keeffe T."/>
            <person name="Purdy D."/>
            <person name="Elmore M."/>
            <person name="Ostrowski A."/>
            <person name="Pennington O."/>
            <person name="Davis I."/>
        </authorList>
    </citation>
    <scope>NUCLEOTIDE SEQUENCE</scope>
    <source>
        <strain evidence="1">CD6</strain>
        <plasmid evidence="1">pCD6</plasmid>
    </source>
</reference>
<gene>
    <name evidence="1" type="primary">repA</name>
    <name evidence="2" type="ORF">KRM00_004103</name>
</gene>
<geneLocation type="plasmid" evidence="1">
    <name>pCD6</name>
</geneLocation>
<dbReference type="AlphaFoldDB" id="Q6V590"/>
<dbReference type="Proteomes" id="UP000878956">
    <property type="component" value="Unassembled WGS sequence"/>
</dbReference>
<reference evidence="1" key="1">
    <citation type="journal article" date="2002" name="Mol. Microbiol.">
        <title>Conjugative transfer of clostridial shuttle vectors from Escherichia coli to Clostridium difficile through circumvention of the restriction barrier.</title>
        <authorList>
            <person name="Purdy D."/>
            <person name="O'Keeffe T.A."/>
            <person name="Elmore M."/>
            <person name="Herbert M."/>
            <person name="McLeod A."/>
            <person name="Bokori-Brown M."/>
            <person name="Ostrowski A."/>
            <person name="Minton N.P."/>
        </authorList>
    </citation>
    <scope>NUCLEOTIDE SEQUENCE</scope>
    <source>
        <strain evidence="1">CD6</strain>
        <plasmid evidence="1">pCD6</plasmid>
    </source>
</reference>
<dbReference type="GeneID" id="66356154"/>
<reference evidence="1" key="2">
    <citation type="submission" date="2003-07" db="EMBL/GenBank/DDBJ databases">
        <authorList>
            <person name="Minton N.P."/>
        </authorList>
    </citation>
    <scope>NUCLEOTIDE SEQUENCE</scope>
    <source>
        <strain evidence="1">CD6</strain>
        <plasmid evidence="1">pCD6</plasmid>
    </source>
</reference>
<accession>Q6V590</accession>
<evidence type="ECO:0000313" key="1">
    <source>
        <dbReference type="EMBL" id="AAR13707.1"/>
    </source>
</evidence>
<reference evidence="2" key="4">
    <citation type="journal article" date="2018" name="Genome Biol.">
        <title>SKESA: strategic k-mer extension for scrupulous assemblies.</title>
        <authorList>
            <person name="Souvorov A."/>
            <person name="Agarwala R."/>
            <person name="Lipman D.J."/>
        </authorList>
    </citation>
    <scope>NUCLEOTIDE SEQUENCE</scope>
    <source>
        <strain evidence="2">HN1000</strain>
    </source>
</reference>
<evidence type="ECO:0000313" key="2">
    <source>
        <dbReference type="EMBL" id="HBH1544549.1"/>
    </source>
</evidence>
<sequence>MEQLDSKYKLKKFLMAVFRDGIGQGNNLIDNEYVRVFQNNKSNSKQLELGEEFKEYSKTTFFKNIDDIVEFTFAKNIYYENTFFNLCTTDGKAGTNENLINRYALGFDFDKKELGQGFNYKDIINLFTKIGLHYHILVDSGNGFHVYVLINKTNNIKLVSEVTNTLINKLGADKQANLSTQVLRVPYTYNIKNTTKQVKIIHQDKNIYRYDIEKLAKKYCKDVKTVGNTNTKYILDSKLPNCIVDILKNGSKDGHKNLDLQKIVVTLRLRNKSLSQVISVAREWNYISQNSLSNSELEYQVKYMYEKLKTVNFGCTGCEFNSDCWNKIESDFIYSDEDTLFNMPHKHSKDLKYKNRKGVKIMTGNQLFIYNVLLNNKDRELNIDDIMELITYKRKKKVKNIVMSEKTLRETLKELQHNDYITKTKGVTKLGIKDTYNVKEVRCNIDKQYTISYFVTMAVIWGIISTEELRLYTHMRYKQDLLVKDDKIKGNILRINQEELAKDLGVTQQRISNMIESLLDTKILDVWETKINDRGFMYYTYRLNK</sequence>